<evidence type="ECO:0000313" key="1">
    <source>
        <dbReference type="EMBL" id="MFC5456539.1"/>
    </source>
</evidence>
<protein>
    <submittedName>
        <fullName evidence="1">Uncharacterized protein</fullName>
    </submittedName>
</protein>
<accession>A0ABW0KT28</accession>
<keyword evidence="2" id="KW-1185">Reference proteome</keyword>
<sequence>MHHAKEELLNVLKETRELMVLPENDFVWSGWDGIAEALEEFDALVADVESGRRCDLMRLSVLYAPTGSIQEVSISSGWGREFCDVAARFDAALAAYRQDVQIGMR</sequence>
<reference evidence="2" key="1">
    <citation type="journal article" date="2019" name="Int. J. Syst. Evol. Microbiol.">
        <title>The Global Catalogue of Microorganisms (GCM) 10K type strain sequencing project: providing services to taxonomists for standard genome sequencing and annotation.</title>
        <authorList>
            <consortium name="The Broad Institute Genomics Platform"/>
            <consortium name="The Broad Institute Genome Sequencing Center for Infectious Disease"/>
            <person name="Wu L."/>
            <person name="Ma J."/>
        </authorList>
    </citation>
    <scope>NUCLEOTIDE SEQUENCE [LARGE SCALE GENOMIC DNA]</scope>
    <source>
        <strain evidence="2">CGMCC 4.1469</strain>
    </source>
</reference>
<name>A0ABW0KT28_9BACT</name>
<comment type="caution">
    <text evidence="1">The sequence shown here is derived from an EMBL/GenBank/DDBJ whole genome shotgun (WGS) entry which is preliminary data.</text>
</comment>
<organism evidence="1 2">
    <name type="scientific">Prosthecobacter fluviatilis</name>
    <dbReference type="NCBI Taxonomy" id="445931"/>
    <lineage>
        <taxon>Bacteria</taxon>
        <taxon>Pseudomonadati</taxon>
        <taxon>Verrucomicrobiota</taxon>
        <taxon>Verrucomicrobiia</taxon>
        <taxon>Verrucomicrobiales</taxon>
        <taxon>Verrucomicrobiaceae</taxon>
        <taxon>Prosthecobacter</taxon>
    </lineage>
</organism>
<dbReference type="EMBL" id="JBHSMQ010000006">
    <property type="protein sequence ID" value="MFC5456539.1"/>
    <property type="molecule type" value="Genomic_DNA"/>
</dbReference>
<gene>
    <name evidence="1" type="ORF">ACFQDI_16865</name>
</gene>
<dbReference type="RefSeq" id="WP_377168878.1">
    <property type="nucleotide sequence ID" value="NZ_JBHSMQ010000006.1"/>
</dbReference>
<proteinExistence type="predicted"/>
<dbReference type="Proteomes" id="UP001596052">
    <property type="component" value="Unassembled WGS sequence"/>
</dbReference>
<evidence type="ECO:0000313" key="2">
    <source>
        <dbReference type="Proteomes" id="UP001596052"/>
    </source>
</evidence>